<name>A0AAJ1PUE9_9MOLU</name>
<feature type="compositionally biased region" description="Polar residues" evidence="1">
    <location>
        <begin position="43"/>
        <end position="52"/>
    </location>
</feature>
<evidence type="ECO:0000313" key="2">
    <source>
        <dbReference type="EMBL" id="MDJ1646040.1"/>
    </source>
</evidence>
<dbReference type="Proteomes" id="UP001224428">
    <property type="component" value="Unassembled WGS sequence"/>
</dbReference>
<evidence type="ECO:0000256" key="1">
    <source>
        <dbReference type="SAM" id="MobiDB-lite"/>
    </source>
</evidence>
<dbReference type="EMBL" id="JASDDP010000025">
    <property type="protein sequence ID" value="MDJ1646040.1"/>
    <property type="molecule type" value="Genomic_DNA"/>
</dbReference>
<organism evidence="2 3">
    <name type="scientific">Mycoplasma phocimorsus</name>
    <dbReference type="NCBI Taxonomy" id="3045839"/>
    <lineage>
        <taxon>Bacteria</taxon>
        <taxon>Bacillati</taxon>
        <taxon>Mycoplasmatota</taxon>
        <taxon>Mollicutes</taxon>
        <taxon>Mycoplasmataceae</taxon>
        <taxon>Mycoplasma</taxon>
    </lineage>
</organism>
<accession>A0AAJ1PUE9</accession>
<proteinExistence type="predicted"/>
<sequence>MNKKLKIALATPGIFLGTIAISAGIIAYNEAKKIEDEKENKSKQNPTVNNENVPKAENKDNKPEVKQVNASLTLAVNSNILSDIESLLIQLEKSFSIQKSDDLEELIKKEKNDKIRDYYQKTLNYLRLNEKSKMLAKEARDSFIKLQQVSETAQQLRTNYIKIVRKIEDLDELIDDIKNGVVKKEIKYENLSTVMDNGDYIHKKDLAVDIIGSGFKAYTSYNPIDLSNVEGAKNFRKLSQFVDKSLFDENYLVEFSLPQNILEIYGPKLANLKDENKIGVLKSKTSLKVNKIFKKYINDKLDEVVVEVFTPELLVSFNNKYIPINELENIKGETKPDFYELVYSDDFITSENKELKDKKEIIASYVNERKWLDFFVKLPKKDLEELQKINELPYGFNFRIKVILD</sequence>
<feature type="compositionally biased region" description="Basic and acidic residues" evidence="1">
    <location>
        <begin position="54"/>
        <end position="64"/>
    </location>
</feature>
<reference evidence="2" key="1">
    <citation type="submission" date="2023-05" db="EMBL/GenBank/DDBJ databases">
        <title>Mycoplasma phocimorsus sp. nov., isolated from Scandinavian patients with seal finger or septic arthritis after contact with seals.</title>
        <authorList>
            <person name="Skafte-Holm A."/>
            <person name="Pedersen T.R."/>
            <person name="Froelund M."/>
            <person name="Stegger M."/>
            <person name="Qvortrup K."/>
            <person name="Michaels D.L."/>
            <person name="Brown D.R."/>
            <person name="Jensen J.S."/>
        </authorList>
    </citation>
    <scope>NUCLEOTIDE SEQUENCE</scope>
    <source>
        <strain evidence="2">M5725</strain>
    </source>
</reference>
<comment type="caution">
    <text evidence="2">The sequence shown here is derived from an EMBL/GenBank/DDBJ whole genome shotgun (WGS) entry which is preliminary data.</text>
</comment>
<gene>
    <name evidence="2" type="ORF">QLQ80_03045</name>
</gene>
<dbReference type="AlphaFoldDB" id="A0AAJ1PUE9"/>
<protein>
    <submittedName>
        <fullName evidence="2">Uncharacterized protein</fullName>
    </submittedName>
</protein>
<keyword evidence="3" id="KW-1185">Reference proteome</keyword>
<evidence type="ECO:0000313" key="3">
    <source>
        <dbReference type="Proteomes" id="UP001224428"/>
    </source>
</evidence>
<feature type="region of interest" description="Disordered" evidence="1">
    <location>
        <begin position="35"/>
        <end position="64"/>
    </location>
</feature>
<dbReference type="RefSeq" id="WP_283827417.1">
    <property type="nucleotide sequence ID" value="NZ_JASDDP010000025.1"/>
</dbReference>